<dbReference type="Proteomes" id="UP000814140">
    <property type="component" value="Unassembled WGS sequence"/>
</dbReference>
<protein>
    <submittedName>
        <fullName evidence="1">Alcohol dehydrogenase</fullName>
    </submittedName>
</protein>
<reference evidence="1" key="2">
    <citation type="journal article" date="2022" name="New Phytol.">
        <title>Evolutionary transition to the ectomycorrhizal habit in the genomes of a hyperdiverse lineage of mushroom-forming fungi.</title>
        <authorList>
            <person name="Looney B."/>
            <person name="Miyauchi S."/>
            <person name="Morin E."/>
            <person name="Drula E."/>
            <person name="Courty P.E."/>
            <person name="Kohler A."/>
            <person name="Kuo A."/>
            <person name="LaButti K."/>
            <person name="Pangilinan J."/>
            <person name="Lipzen A."/>
            <person name="Riley R."/>
            <person name="Andreopoulos W."/>
            <person name="He G."/>
            <person name="Johnson J."/>
            <person name="Nolan M."/>
            <person name="Tritt A."/>
            <person name="Barry K.W."/>
            <person name="Grigoriev I.V."/>
            <person name="Nagy L.G."/>
            <person name="Hibbett D."/>
            <person name="Henrissat B."/>
            <person name="Matheny P.B."/>
            <person name="Labbe J."/>
            <person name="Martin F.M."/>
        </authorList>
    </citation>
    <scope>NUCLEOTIDE SEQUENCE</scope>
    <source>
        <strain evidence="1">HHB10654</strain>
    </source>
</reference>
<name>A0ACB8SP18_9AGAM</name>
<organism evidence="1 2">
    <name type="scientific">Artomyces pyxidatus</name>
    <dbReference type="NCBI Taxonomy" id="48021"/>
    <lineage>
        <taxon>Eukaryota</taxon>
        <taxon>Fungi</taxon>
        <taxon>Dikarya</taxon>
        <taxon>Basidiomycota</taxon>
        <taxon>Agaricomycotina</taxon>
        <taxon>Agaricomycetes</taxon>
        <taxon>Russulales</taxon>
        <taxon>Auriscalpiaceae</taxon>
        <taxon>Artomyces</taxon>
    </lineage>
</organism>
<reference evidence="1" key="1">
    <citation type="submission" date="2021-03" db="EMBL/GenBank/DDBJ databases">
        <authorList>
            <consortium name="DOE Joint Genome Institute"/>
            <person name="Ahrendt S."/>
            <person name="Looney B.P."/>
            <person name="Miyauchi S."/>
            <person name="Morin E."/>
            <person name="Drula E."/>
            <person name="Courty P.E."/>
            <person name="Chicoki N."/>
            <person name="Fauchery L."/>
            <person name="Kohler A."/>
            <person name="Kuo A."/>
            <person name="Labutti K."/>
            <person name="Pangilinan J."/>
            <person name="Lipzen A."/>
            <person name="Riley R."/>
            <person name="Andreopoulos W."/>
            <person name="He G."/>
            <person name="Johnson J."/>
            <person name="Barry K.W."/>
            <person name="Grigoriev I.V."/>
            <person name="Nagy L."/>
            <person name="Hibbett D."/>
            <person name="Henrissat B."/>
            <person name="Matheny P.B."/>
            <person name="Labbe J."/>
            <person name="Martin F."/>
        </authorList>
    </citation>
    <scope>NUCLEOTIDE SEQUENCE</scope>
    <source>
        <strain evidence="1">HHB10654</strain>
    </source>
</reference>
<dbReference type="EMBL" id="MU277238">
    <property type="protein sequence ID" value="KAI0058175.1"/>
    <property type="molecule type" value="Genomic_DNA"/>
</dbReference>
<evidence type="ECO:0000313" key="1">
    <source>
        <dbReference type="EMBL" id="KAI0058175.1"/>
    </source>
</evidence>
<comment type="caution">
    <text evidence="1">The sequence shown here is derived from an EMBL/GenBank/DDBJ whole genome shotgun (WGS) entry which is preliminary data.</text>
</comment>
<proteinExistence type="predicted"/>
<keyword evidence="2" id="KW-1185">Reference proteome</keyword>
<accession>A0ACB8SP18</accession>
<gene>
    <name evidence="1" type="ORF">BV25DRAFT_1919545</name>
</gene>
<evidence type="ECO:0000313" key="2">
    <source>
        <dbReference type="Proteomes" id="UP000814140"/>
    </source>
</evidence>
<sequence>MSTPSHYTRIVLNERPEGDIQPSTFRQERVAFDLAPHAGEVLVKVDWLSLDPAMRGWLRDVRSYIPPVKIGAVMRAGGLATVVRAGQGSTLVPGDVVSCSPGWTEYAVLKAKEVEKINVPPGAQVLDFLGPLGMTGLTAYFGLLDVGKVKAGETLVVSGAAGAVGSVVCQIGKKLGAKVVAIAGTDEKCRWLETDLNVDKAINYKSPTFHAEFKKAVGYFDVFFDNVGGDMLNFALTRMNKNARVVLCGAIADYNSTQPKGLVSYMNLISQRAKIEGFIVFDYAARYPEALKEMASWIADGSFQRKFTVVEGLQKAPEALPMLFNGGNTGKLVVHVSGRDAKL</sequence>